<gene>
    <name evidence="1" type="ORF">SAMN04488557_2025</name>
</gene>
<evidence type="ECO:0000313" key="2">
    <source>
        <dbReference type="Proteomes" id="UP000199423"/>
    </source>
</evidence>
<dbReference type="Proteomes" id="UP000199423">
    <property type="component" value="Unassembled WGS sequence"/>
</dbReference>
<name>A0A1I7NFS7_9HYPH</name>
<dbReference type="EMBL" id="FPCH01000002">
    <property type="protein sequence ID" value="SFV33527.1"/>
    <property type="molecule type" value="Genomic_DNA"/>
</dbReference>
<dbReference type="AlphaFoldDB" id="A0A1I7NFS7"/>
<accession>A0A1I7NFS7</accession>
<proteinExistence type="predicted"/>
<evidence type="ECO:0008006" key="3">
    <source>
        <dbReference type="Google" id="ProtNLM"/>
    </source>
</evidence>
<keyword evidence="2" id="KW-1185">Reference proteome</keyword>
<reference evidence="2" key="1">
    <citation type="submission" date="2016-10" db="EMBL/GenBank/DDBJ databases">
        <authorList>
            <person name="Varghese N."/>
            <person name="Submissions S."/>
        </authorList>
    </citation>
    <scope>NUCLEOTIDE SEQUENCE [LARGE SCALE GENOMIC DNA]</scope>
    <source>
        <strain evidence="2">DSM 1565</strain>
    </source>
</reference>
<evidence type="ECO:0000313" key="1">
    <source>
        <dbReference type="EMBL" id="SFV33527.1"/>
    </source>
</evidence>
<organism evidence="1 2">
    <name type="scientific">Hyphomicrobium facile</name>
    <dbReference type="NCBI Taxonomy" id="51670"/>
    <lineage>
        <taxon>Bacteria</taxon>
        <taxon>Pseudomonadati</taxon>
        <taxon>Pseudomonadota</taxon>
        <taxon>Alphaproteobacteria</taxon>
        <taxon>Hyphomicrobiales</taxon>
        <taxon>Hyphomicrobiaceae</taxon>
        <taxon>Hyphomicrobium</taxon>
    </lineage>
</organism>
<dbReference type="OrthoDB" id="5402098at2"/>
<protein>
    <recommendedName>
        <fullName evidence="3">Surface antigen domain-containing protein</fullName>
    </recommendedName>
</protein>
<dbReference type="RefSeq" id="WP_092867571.1">
    <property type="nucleotide sequence ID" value="NZ_FPCH01000002.1"/>
</dbReference>
<sequence>MSTNASLFSLAAAGATAFALVAAIFVPYGLAWAGDQPLDRALAAAACPKTGETAEKPNFMDVKVALNQDDEYAALESVQFALTEVADGSSYVWHRAHGRLSGVVKPISSFKDTRGSVCRHAVVSLTGLDATKQTEIVACRLPTGIWQLES</sequence>
<dbReference type="STRING" id="51670.SAMN04488557_2025"/>